<evidence type="ECO:0000256" key="7">
    <source>
        <dbReference type="SAM" id="Phobius"/>
    </source>
</evidence>
<evidence type="ECO:0000259" key="8">
    <source>
        <dbReference type="Pfam" id="PF02397"/>
    </source>
</evidence>
<dbReference type="Pfam" id="PF02397">
    <property type="entry name" value="Bac_transf"/>
    <property type="match status" value="1"/>
</dbReference>
<evidence type="ECO:0000256" key="5">
    <source>
        <dbReference type="ARBA" id="ARBA00022989"/>
    </source>
</evidence>
<protein>
    <submittedName>
        <fullName evidence="9">Sugar transferase</fullName>
        <ecNumber evidence="9">2.7.8.-</ecNumber>
    </submittedName>
</protein>
<dbReference type="RefSeq" id="WP_378586922.1">
    <property type="nucleotide sequence ID" value="NZ_JBHSKD010000004.1"/>
</dbReference>
<keyword evidence="6 7" id="KW-0472">Membrane</keyword>
<reference evidence="10" key="1">
    <citation type="journal article" date="2019" name="Int. J. Syst. Evol. Microbiol.">
        <title>The Global Catalogue of Microorganisms (GCM) 10K type strain sequencing project: providing services to taxonomists for standard genome sequencing and annotation.</title>
        <authorList>
            <consortium name="The Broad Institute Genomics Platform"/>
            <consortium name="The Broad Institute Genome Sequencing Center for Infectious Disease"/>
            <person name="Wu L."/>
            <person name="Ma J."/>
        </authorList>
    </citation>
    <scope>NUCLEOTIDE SEQUENCE [LARGE SCALE GENOMIC DNA]</scope>
    <source>
        <strain evidence="10">DFY41</strain>
    </source>
</reference>
<feature type="domain" description="Bacterial sugar transferase" evidence="8">
    <location>
        <begin position="279"/>
        <end position="469"/>
    </location>
</feature>
<evidence type="ECO:0000313" key="10">
    <source>
        <dbReference type="Proteomes" id="UP001596087"/>
    </source>
</evidence>
<dbReference type="InterPro" id="IPR003362">
    <property type="entry name" value="Bact_transf"/>
</dbReference>
<feature type="transmembrane region" description="Helical" evidence="7">
    <location>
        <begin position="111"/>
        <end position="130"/>
    </location>
</feature>
<dbReference type="Gene3D" id="3.40.50.720">
    <property type="entry name" value="NAD(P)-binding Rossmann-like Domain"/>
    <property type="match status" value="1"/>
</dbReference>
<evidence type="ECO:0000256" key="3">
    <source>
        <dbReference type="ARBA" id="ARBA00022679"/>
    </source>
</evidence>
<keyword evidence="10" id="KW-1185">Reference proteome</keyword>
<feature type="transmembrane region" description="Helical" evidence="7">
    <location>
        <begin position="54"/>
        <end position="74"/>
    </location>
</feature>
<sequence>MSSAASRPLRYVPAVALVVDVLAITVATAVATLLRHRVPGFSTELDDADLYLTGPALVVVWLVTLWLSGSYAANLFGAGTDEYKRVVNASLLAAGLVGVTCYLARYQFSRGLFLFAFGIGVPLLVLGRYLHRRALHRARRAGFLRYQVLLTGEPENVDELAGVLRRESWLGYEVVGALVPGGRPGGATPGGVAVLGDLADTLQHASDDDLDVLFLTSGSGSALTVRRLVWALEGHDVQVVVAPSVTDVSSDRIRVRPVGGLPLMHLEPPRATDASRWGKRLFDIVGSALLLVLFSPVLLVAAIRVKAHDHGPVLFRQTRIGRHGQEFDCLKLRTMVVDAEARLAALRAEQGYVDGAEGLFKLKDDPRITRPGLWLRKWSFDELPQLVNVLRGDMSLVGPRPPLPSEVAAYASDTTRRLHVRPGLTGLWQVSGRSDLTWDEAVRLDLYYVDNWSMVQDLTILARTFSTVVFHRGAY</sequence>
<comment type="caution">
    <text evidence="9">The sequence shown here is derived from an EMBL/GenBank/DDBJ whole genome shotgun (WGS) entry which is preliminary data.</text>
</comment>
<comment type="subcellular location">
    <subcellularLocation>
        <location evidence="1">Membrane</location>
        <topology evidence="1">Multi-pass membrane protein</topology>
    </subcellularLocation>
</comment>
<proteinExistence type="inferred from homology"/>
<evidence type="ECO:0000256" key="4">
    <source>
        <dbReference type="ARBA" id="ARBA00022692"/>
    </source>
</evidence>
<dbReference type="NCBIfam" id="TIGR03025">
    <property type="entry name" value="EPS_sugtrans"/>
    <property type="match status" value="1"/>
</dbReference>
<keyword evidence="4 7" id="KW-0812">Transmembrane</keyword>
<accession>A0ABW0BEM4</accession>
<dbReference type="PANTHER" id="PTHR30576:SF10">
    <property type="entry name" value="SLL5057 PROTEIN"/>
    <property type="match status" value="1"/>
</dbReference>
<dbReference type="InterPro" id="IPR017475">
    <property type="entry name" value="EPS_sugar_tfrase"/>
</dbReference>
<dbReference type="Pfam" id="PF13727">
    <property type="entry name" value="CoA_binding_3"/>
    <property type="match status" value="1"/>
</dbReference>
<dbReference type="EC" id="2.7.8.-" evidence="9"/>
<dbReference type="PANTHER" id="PTHR30576">
    <property type="entry name" value="COLANIC BIOSYNTHESIS UDP-GLUCOSE LIPID CARRIER TRANSFERASE"/>
    <property type="match status" value="1"/>
</dbReference>
<keyword evidence="3 9" id="KW-0808">Transferase</keyword>
<evidence type="ECO:0000313" key="9">
    <source>
        <dbReference type="EMBL" id="MFC5175714.1"/>
    </source>
</evidence>
<dbReference type="GO" id="GO:0016740">
    <property type="term" value="F:transferase activity"/>
    <property type="evidence" value="ECO:0007669"/>
    <property type="project" value="UniProtKB-KW"/>
</dbReference>
<comment type="similarity">
    <text evidence="2">Belongs to the bacterial sugar transferase family.</text>
</comment>
<dbReference type="EMBL" id="JBHSKD010000004">
    <property type="protein sequence ID" value="MFC5175714.1"/>
    <property type="molecule type" value="Genomic_DNA"/>
</dbReference>
<name>A0ABW0BEM4_9ACTN</name>
<evidence type="ECO:0000256" key="2">
    <source>
        <dbReference type="ARBA" id="ARBA00006464"/>
    </source>
</evidence>
<evidence type="ECO:0000256" key="1">
    <source>
        <dbReference type="ARBA" id="ARBA00004141"/>
    </source>
</evidence>
<feature type="transmembrane region" description="Helical" evidence="7">
    <location>
        <begin position="12"/>
        <end position="34"/>
    </location>
</feature>
<feature type="transmembrane region" description="Helical" evidence="7">
    <location>
        <begin position="281"/>
        <end position="303"/>
    </location>
</feature>
<feature type="transmembrane region" description="Helical" evidence="7">
    <location>
        <begin position="86"/>
        <end position="105"/>
    </location>
</feature>
<evidence type="ECO:0000256" key="6">
    <source>
        <dbReference type="ARBA" id="ARBA00023136"/>
    </source>
</evidence>
<gene>
    <name evidence="9" type="ORF">ACFPGP_03455</name>
</gene>
<dbReference type="Proteomes" id="UP001596087">
    <property type="component" value="Unassembled WGS sequence"/>
</dbReference>
<keyword evidence="5 7" id="KW-1133">Transmembrane helix</keyword>
<organism evidence="9 10">
    <name type="scientific">Nocardioides taihuensis</name>
    <dbReference type="NCBI Taxonomy" id="1835606"/>
    <lineage>
        <taxon>Bacteria</taxon>
        <taxon>Bacillati</taxon>
        <taxon>Actinomycetota</taxon>
        <taxon>Actinomycetes</taxon>
        <taxon>Propionibacteriales</taxon>
        <taxon>Nocardioidaceae</taxon>
        <taxon>Nocardioides</taxon>
    </lineage>
</organism>